<dbReference type="KEGG" id="rpln:B1209_13825"/>
<evidence type="ECO:0000313" key="4">
    <source>
        <dbReference type="EMBL" id="RWT20768.1"/>
    </source>
</evidence>
<dbReference type="AlphaFoldDB" id="A0A2X2GLW7"/>
<dbReference type="Proteomes" id="UP001293169">
    <property type="component" value="Unassembled WGS sequence"/>
</dbReference>
<dbReference type="SUPFAM" id="SSF54593">
    <property type="entry name" value="Glyoxalase/Bleomycin resistance protein/Dihydroxybiphenyl dioxygenase"/>
    <property type="match status" value="1"/>
</dbReference>
<protein>
    <submittedName>
        <fullName evidence="5">Putative glyoxalase/bleomycin resistance protein/dioxygenase</fullName>
    </submittedName>
    <submittedName>
        <fullName evidence="4">VOC family protein</fullName>
    </submittedName>
</protein>
<dbReference type="InterPro" id="IPR051332">
    <property type="entry name" value="Fosfomycin_Res_Enzymes"/>
</dbReference>
<dbReference type="PROSITE" id="PS51819">
    <property type="entry name" value="VOC"/>
    <property type="match status" value="1"/>
</dbReference>
<evidence type="ECO:0000313" key="3">
    <source>
        <dbReference type="EMBL" id="MDZ7466042.1"/>
    </source>
</evidence>
<feature type="domain" description="VOC" evidence="1">
    <location>
        <begin position="7"/>
        <end position="131"/>
    </location>
</feature>
<reference evidence="2" key="4">
    <citation type="submission" date="2020-11" db="EMBL/GenBank/DDBJ databases">
        <authorList>
            <consortium name="NCBI Pathogen Detection Project"/>
        </authorList>
    </citation>
    <scope>NUCLEOTIDE SEQUENCE</scope>
    <source>
        <strain evidence="2">MISC063</strain>
    </source>
</reference>
<reference evidence="5 6" key="1">
    <citation type="submission" date="2016-05" db="EMBL/GenBank/DDBJ databases">
        <authorList>
            <consortium name="Pathogen Informatics"/>
        </authorList>
    </citation>
    <scope>NUCLEOTIDE SEQUENCE [LARGE SCALE GENOMIC DNA]</scope>
    <source>
        <strain evidence="5 6">2880STDY5682802</strain>
    </source>
</reference>
<dbReference type="EMBL" id="FLAC01000009">
    <property type="protein sequence ID" value="SAP82917.1"/>
    <property type="molecule type" value="Genomic_DNA"/>
</dbReference>
<dbReference type="Gene3D" id="3.10.180.10">
    <property type="entry name" value="2,3-Dihydroxybiphenyl 1,2-Dioxygenase, domain 1"/>
    <property type="match status" value="1"/>
</dbReference>
<dbReference type="EMBL" id="DACSEA010000015">
    <property type="protein sequence ID" value="HAT1607341.1"/>
    <property type="molecule type" value="Genomic_DNA"/>
</dbReference>
<dbReference type="Proteomes" id="UP000288843">
    <property type="component" value="Unassembled WGS sequence"/>
</dbReference>
<dbReference type="InterPro" id="IPR029068">
    <property type="entry name" value="Glyas_Bleomycin-R_OHBP_Dase"/>
</dbReference>
<dbReference type="RefSeq" id="WP_032687806.1">
    <property type="nucleotide sequence ID" value="NZ_ABZSJN020000033.1"/>
</dbReference>
<evidence type="ECO:0000313" key="8">
    <source>
        <dbReference type="Proteomes" id="UP001293169"/>
    </source>
</evidence>
<dbReference type="GO" id="GO:0051213">
    <property type="term" value="F:dioxygenase activity"/>
    <property type="evidence" value="ECO:0007669"/>
    <property type="project" value="UniProtKB-KW"/>
</dbReference>
<name>A0A2X2GLW7_RAOPL</name>
<comment type="caution">
    <text evidence="4">The sequence shown here is derived from an EMBL/GenBank/DDBJ whole genome shotgun (WGS) entry which is preliminary data.</text>
</comment>
<keyword evidence="5" id="KW-0223">Dioxygenase</keyword>
<dbReference type="Pfam" id="PF00903">
    <property type="entry name" value="Glyoxalase"/>
    <property type="match status" value="1"/>
</dbReference>
<evidence type="ECO:0000259" key="1">
    <source>
        <dbReference type="PROSITE" id="PS51819"/>
    </source>
</evidence>
<dbReference type="GeneID" id="57430452"/>
<proteinExistence type="predicted"/>
<dbReference type="EMBL" id="QKOX01000020">
    <property type="protein sequence ID" value="RWT20768.1"/>
    <property type="molecule type" value="Genomic_DNA"/>
</dbReference>
<dbReference type="CDD" id="cd06587">
    <property type="entry name" value="VOC"/>
    <property type="match status" value="1"/>
</dbReference>
<keyword evidence="8" id="KW-1185">Reference proteome</keyword>
<accession>A0A2X2GLW7</accession>
<keyword evidence="5" id="KW-0560">Oxidoreductase</keyword>
<dbReference type="PANTHER" id="PTHR36113">
    <property type="entry name" value="LYASE, PUTATIVE-RELATED-RELATED"/>
    <property type="match status" value="1"/>
</dbReference>
<reference evidence="3 8" key="5">
    <citation type="submission" date="2023-12" db="EMBL/GenBank/DDBJ databases">
        <title>N/s.</title>
        <authorList>
            <person name="Dale J."/>
        </authorList>
    </citation>
    <scope>NUCLEOTIDE SEQUENCE [LARGE SCALE GENOMIC DNA]</scope>
    <source>
        <strain evidence="3 8">2023EL-01226</strain>
    </source>
</reference>
<evidence type="ECO:0000313" key="2">
    <source>
        <dbReference type="EMBL" id="HAT1607341.1"/>
    </source>
</evidence>
<dbReference type="InterPro" id="IPR037523">
    <property type="entry name" value="VOC_core"/>
</dbReference>
<sequence>MHEIDSGFTHVAFMVRDLDRSIDFYTRYTAMQVIHQRSPNLPSARHVAWLSDRTRLFALVLVQADEPTDTPLGPFGHLGVACATKEEIDAKTAMARREGVLRKEPEQSGEPVGYYVFFSDPDGNTLELSYGQRVGLEVLRSEK</sequence>
<dbReference type="InterPro" id="IPR004360">
    <property type="entry name" value="Glyas_Fos-R_dOase_dom"/>
</dbReference>
<evidence type="ECO:0000313" key="5">
    <source>
        <dbReference type="EMBL" id="SAP82917.1"/>
    </source>
</evidence>
<dbReference type="PANTHER" id="PTHR36113:SF3">
    <property type="entry name" value="SLL5075 PROTEIN"/>
    <property type="match status" value="1"/>
</dbReference>
<gene>
    <name evidence="4" type="ORF">DN603_18835</name>
    <name evidence="2" type="ORF">I8Y23_003685</name>
    <name evidence="5" type="ORF">SAMEA2273876_02649</name>
    <name evidence="3" type="ORF">U5E74_10265</name>
</gene>
<evidence type="ECO:0000313" key="7">
    <source>
        <dbReference type="Proteomes" id="UP000288843"/>
    </source>
</evidence>
<evidence type="ECO:0000313" key="6">
    <source>
        <dbReference type="Proteomes" id="UP000078124"/>
    </source>
</evidence>
<reference evidence="4 7" key="3">
    <citation type="submission" date="2018-06" db="EMBL/GenBank/DDBJ databases">
        <title>Carbapenemase-producing Enterobacteriaceae present in wastewater treatment plant effluent and nearby surface waters in the US.</title>
        <authorList>
            <person name="Mathys D.A."/>
            <person name="Mollenkopf D.F."/>
            <person name="Feicht S.M."/>
            <person name="Adams R.J."/>
            <person name="Albers A.L."/>
            <person name="Stuever D.M."/>
            <person name="Daniels J.B."/>
            <person name="Wittum T.E."/>
        </authorList>
    </citation>
    <scope>NUCLEOTIDE SEQUENCE [LARGE SCALE GENOMIC DNA]</scope>
    <source>
        <strain evidence="4 7">GEO_47_Down_B</strain>
    </source>
</reference>
<organism evidence="4 7">
    <name type="scientific">Raoultella planticola</name>
    <name type="common">Klebsiella planticola</name>
    <dbReference type="NCBI Taxonomy" id="575"/>
    <lineage>
        <taxon>Bacteria</taxon>
        <taxon>Pseudomonadati</taxon>
        <taxon>Pseudomonadota</taxon>
        <taxon>Gammaproteobacteria</taxon>
        <taxon>Enterobacterales</taxon>
        <taxon>Enterobacteriaceae</taxon>
        <taxon>Klebsiella/Raoultella group</taxon>
        <taxon>Raoultella</taxon>
    </lineage>
</organism>
<reference evidence="2" key="2">
    <citation type="journal article" date="2018" name="Genome Biol.">
        <title>SKESA: strategic k-mer extension for scrupulous assemblies.</title>
        <authorList>
            <person name="Souvorov A."/>
            <person name="Agarwala R."/>
            <person name="Lipman D.J."/>
        </authorList>
    </citation>
    <scope>NUCLEOTIDE SEQUENCE</scope>
    <source>
        <strain evidence="2">MISC063</strain>
    </source>
</reference>
<dbReference type="Proteomes" id="UP000864422">
    <property type="component" value="Unassembled WGS sequence"/>
</dbReference>
<dbReference type="EMBL" id="JAXUDK010000006">
    <property type="protein sequence ID" value="MDZ7466042.1"/>
    <property type="molecule type" value="Genomic_DNA"/>
</dbReference>
<dbReference type="Proteomes" id="UP000078124">
    <property type="component" value="Unassembled WGS sequence"/>
</dbReference>